<keyword evidence="2" id="KW-1185">Reference proteome</keyword>
<evidence type="ECO:0000313" key="1">
    <source>
        <dbReference type="EMBL" id="SUX22909.1"/>
    </source>
</evidence>
<dbReference type="OrthoDB" id="7992117at2"/>
<evidence type="ECO:0000313" key="2">
    <source>
        <dbReference type="Proteomes" id="UP000254572"/>
    </source>
</evidence>
<dbReference type="RefSeq" id="WP_115611655.1">
    <property type="nucleotide sequence ID" value="NZ_JBHLZC010000005.1"/>
</dbReference>
<name>A0A381E8B3_9GAMM</name>
<protein>
    <submittedName>
        <fullName evidence="1">Uncharacterized protein</fullName>
    </submittedName>
</protein>
<gene>
    <name evidence="1" type="ORF">NCTC13294_01371</name>
</gene>
<sequence>MPMLYRVSNDVSCKNTEALMLLRDFNLIVPSSAADSRSIAPTVAEALEGLWQNDALTIDQAAAAVHHHFDDFETAREIVRQAFLATMARPYHAAEDFFSLANMLLWGSPNNAELPNLDFDEETMSFNTALAHPFTVIRQLSFRFPDDIFAVTFAEENPGFNTGRYRIRNGHYLEYQRPADGSTAAYTLTRIHWGLDEDYVFEDARYQLRSLTEAATGSV</sequence>
<dbReference type="EMBL" id="UFUW01000001">
    <property type="protein sequence ID" value="SUX22909.1"/>
    <property type="molecule type" value="Genomic_DNA"/>
</dbReference>
<reference evidence="1 2" key="1">
    <citation type="submission" date="2018-06" db="EMBL/GenBank/DDBJ databases">
        <authorList>
            <consortium name="Pathogen Informatics"/>
            <person name="Doyle S."/>
        </authorList>
    </citation>
    <scope>NUCLEOTIDE SEQUENCE [LARGE SCALE GENOMIC DNA]</scope>
    <source>
        <strain evidence="1 2">NCTC13294</strain>
    </source>
</reference>
<dbReference type="AlphaFoldDB" id="A0A381E8B3"/>
<accession>A0A381E8B3</accession>
<proteinExistence type="predicted"/>
<organism evidence="1 2">
    <name type="scientific">Cardiobacterium valvarum</name>
    <dbReference type="NCBI Taxonomy" id="194702"/>
    <lineage>
        <taxon>Bacteria</taxon>
        <taxon>Pseudomonadati</taxon>
        <taxon>Pseudomonadota</taxon>
        <taxon>Gammaproteobacteria</taxon>
        <taxon>Cardiobacteriales</taxon>
        <taxon>Cardiobacteriaceae</taxon>
        <taxon>Cardiobacterium</taxon>
    </lineage>
</organism>
<dbReference type="Proteomes" id="UP000254572">
    <property type="component" value="Unassembled WGS sequence"/>
</dbReference>